<feature type="domain" description="DUF5777" evidence="2">
    <location>
        <begin position="44"/>
        <end position="288"/>
    </location>
</feature>
<keyword evidence="4" id="KW-1185">Reference proteome</keyword>
<dbReference type="InterPro" id="IPR045916">
    <property type="entry name" value="DUF5777"/>
</dbReference>
<comment type="caution">
    <text evidence="3">The sequence shown here is derived from an EMBL/GenBank/DDBJ whole genome shotgun (WGS) entry which is preliminary data.</text>
</comment>
<sequence>MKSNIYFWLFTVIGFISSSLNAQDLLDTLEKEHPNTPQYEIATFKGTRISLGHSIENRKKGVLEIKAMNLFWNIPNRPSQSFVTDIWTARIALEYSISDRLTFGAGGSTLDGVFDGFLKYKLINQRRDSNTSPFSVTLFQNLSRQTKRYKAFQNANKLQTSFTSQILIARKFTPNFSLQVSPTFIHRGTSAINNDPHNHFAIGIGGRYKVGGHVALVSEYYYVANPIKSKDTYSPFVLGVNWEMSDLLLQFQLTNTRNMVEDIFITQTPNNFNFKDGNFVFGFNATFVLHLNQKRL</sequence>
<dbReference type="OrthoDB" id="1117410at2"/>
<organism evidence="3 4">
    <name type="scientific">Flavivirga aquatica</name>
    <dbReference type="NCBI Taxonomy" id="1849968"/>
    <lineage>
        <taxon>Bacteria</taxon>
        <taxon>Pseudomonadati</taxon>
        <taxon>Bacteroidota</taxon>
        <taxon>Flavobacteriia</taxon>
        <taxon>Flavobacteriales</taxon>
        <taxon>Flavobacteriaceae</taxon>
        <taxon>Flavivirga</taxon>
    </lineage>
</organism>
<dbReference type="EMBL" id="MDJD01000043">
    <property type="protein sequence ID" value="OEK07841.1"/>
    <property type="molecule type" value="Genomic_DNA"/>
</dbReference>
<dbReference type="RefSeq" id="WP_069830299.1">
    <property type="nucleotide sequence ID" value="NZ_MDJD01000043.1"/>
</dbReference>
<reference evidence="3 4" key="1">
    <citation type="submission" date="2016-05" db="EMBL/GenBank/DDBJ databases">
        <title>Draft Genome Sequence of Algibacter sp. Strain SK-16 Isolated from the Surface Water of Aburatsubo Inlet.</title>
        <authorList>
            <person name="Wong S.-K."/>
            <person name="Yoshizawa S."/>
            <person name="Nakajima Y."/>
            <person name="Ogura Y."/>
            <person name="Tetsuya H."/>
            <person name="Hamasaki K."/>
        </authorList>
    </citation>
    <scope>NUCLEOTIDE SEQUENCE [LARGE SCALE GENOMIC DNA]</scope>
    <source>
        <strain evidence="3 4">SK-16</strain>
    </source>
</reference>
<proteinExistence type="predicted"/>
<evidence type="ECO:0000313" key="4">
    <source>
        <dbReference type="Proteomes" id="UP000095713"/>
    </source>
</evidence>
<accession>A0A1E5T8Z7</accession>
<keyword evidence="1" id="KW-0732">Signal</keyword>
<feature type="chain" id="PRO_5009186164" description="DUF5777 domain-containing protein" evidence="1">
    <location>
        <begin position="23"/>
        <end position="296"/>
    </location>
</feature>
<dbReference type="STRING" id="1849968.A8C32_15275"/>
<feature type="signal peptide" evidence="1">
    <location>
        <begin position="1"/>
        <end position="22"/>
    </location>
</feature>
<evidence type="ECO:0000259" key="2">
    <source>
        <dbReference type="Pfam" id="PF19089"/>
    </source>
</evidence>
<protein>
    <recommendedName>
        <fullName evidence="2">DUF5777 domain-containing protein</fullName>
    </recommendedName>
</protein>
<dbReference type="Proteomes" id="UP000095713">
    <property type="component" value="Unassembled WGS sequence"/>
</dbReference>
<evidence type="ECO:0000313" key="3">
    <source>
        <dbReference type="EMBL" id="OEK07841.1"/>
    </source>
</evidence>
<name>A0A1E5T8Z7_9FLAO</name>
<dbReference type="Pfam" id="PF19089">
    <property type="entry name" value="DUF5777"/>
    <property type="match status" value="1"/>
</dbReference>
<evidence type="ECO:0000256" key="1">
    <source>
        <dbReference type="SAM" id="SignalP"/>
    </source>
</evidence>
<gene>
    <name evidence="3" type="ORF">A8C32_15275</name>
</gene>
<dbReference type="AlphaFoldDB" id="A0A1E5T8Z7"/>